<dbReference type="AlphaFoldDB" id="A0A1M3KXH3"/>
<evidence type="ECO:0000313" key="3">
    <source>
        <dbReference type="EMBL" id="OJX57112.1"/>
    </source>
</evidence>
<dbReference type="STRING" id="1895771.BGO89_11450"/>
<dbReference type="PROSITE" id="PS50206">
    <property type="entry name" value="RHODANESE_3"/>
    <property type="match status" value="1"/>
</dbReference>
<evidence type="ECO:0000259" key="2">
    <source>
        <dbReference type="PROSITE" id="PS50206"/>
    </source>
</evidence>
<dbReference type="SUPFAM" id="SSF52821">
    <property type="entry name" value="Rhodanese/Cell cycle control phosphatase"/>
    <property type="match status" value="1"/>
</dbReference>
<dbReference type="SMART" id="SM00450">
    <property type="entry name" value="RHOD"/>
    <property type="match status" value="1"/>
</dbReference>
<evidence type="ECO:0000313" key="4">
    <source>
        <dbReference type="Proteomes" id="UP000184233"/>
    </source>
</evidence>
<feature type="chain" id="PRO_5012747644" description="Rhodanese domain-containing protein" evidence="1">
    <location>
        <begin position="23"/>
        <end position="138"/>
    </location>
</feature>
<proteinExistence type="predicted"/>
<evidence type="ECO:0000256" key="1">
    <source>
        <dbReference type="SAM" id="SignalP"/>
    </source>
</evidence>
<dbReference type="Gene3D" id="3.40.250.10">
    <property type="entry name" value="Rhodanese-like domain"/>
    <property type="match status" value="1"/>
</dbReference>
<dbReference type="EMBL" id="MKVH01000024">
    <property type="protein sequence ID" value="OJX57112.1"/>
    <property type="molecule type" value="Genomic_DNA"/>
</dbReference>
<protein>
    <recommendedName>
        <fullName evidence="2">Rhodanese domain-containing protein</fullName>
    </recommendedName>
</protein>
<feature type="domain" description="Rhodanese" evidence="2">
    <location>
        <begin position="38"/>
        <end position="128"/>
    </location>
</feature>
<dbReference type="Proteomes" id="UP000184233">
    <property type="component" value="Unassembled WGS sequence"/>
</dbReference>
<dbReference type="InterPro" id="IPR001763">
    <property type="entry name" value="Rhodanese-like_dom"/>
</dbReference>
<dbReference type="PANTHER" id="PTHR43031:SF18">
    <property type="entry name" value="RHODANESE-RELATED SULFURTRANSFERASES"/>
    <property type="match status" value="1"/>
</dbReference>
<feature type="signal peptide" evidence="1">
    <location>
        <begin position="1"/>
        <end position="22"/>
    </location>
</feature>
<accession>A0A1M3KXH3</accession>
<dbReference type="CDD" id="cd00158">
    <property type="entry name" value="RHOD"/>
    <property type="match status" value="1"/>
</dbReference>
<organism evidence="3 4">
    <name type="scientific">Candidatus Kapaibacterium thiocyanatum</name>
    <dbReference type="NCBI Taxonomy" id="1895771"/>
    <lineage>
        <taxon>Bacteria</taxon>
        <taxon>Pseudomonadati</taxon>
        <taxon>Candidatus Kapaibacteriota</taxon>
        <taxon>Candidatus Kapaibacteriia</taxon>
        <taxon>Candidatus Kapaibacteriales</taxon>
        <taxon>Candidatus Kapaibacteriaceae</taxon>
        <taxon>Candidatus Kapaibacterium</taxon>
    </lineage>
</organism>
<dbReference type="Pfam" id="PF00581">
    <property type="entry name" value="Rhodanese"/>
    <property type="match status" value="1"/>
</dbReference>
<sequence length="138" mass="15233">MGKKHYVAVMIALLVVVAKAFAGDTGDVTVEQARKMIDRKNVIVLDVRKADEYAAGHLANAVWIDFYSDKFESRVKKLSRKKQIVVYCATGRRSAATLEMMKKNGFTNAHDMLGGYKAWAEKGQPVVIPKSSGGRKGK</sequence>
<reference evidence="3 4" key="1">
    <citation type="submission" date="2016-09" db="EMBL/GenBank/DDBJ databases">
        <title>Genome-resolved meta-omics ties microbial dynamics to process performance in biotechnology for thiocyanate degradation.</title>
        <authorList>
            <person name="Kantor R.S."/>
            <person name="Huddy R.J."/>
            <person name="Iyer R."/>
            <person name="Thomas B.C."/>
            <person name="Brown C.T."/>
            <person name="Anantharaman K."/>
            <person name="Tringe S."/>
            <person name="Hettich R.L."/>
            <person name="Harrison S.T."/>
            <person name="Banfield J.F."/>
        </authorList>
    </citation>
    <scope>NUCLEOTIDE SEQUENCE [LARGE SCALE GENOMIC DNA]</scope>
    <source>
        <strain evidence="3">59-99</strain>
    </source>
</reference>
<dbReference type="InterPro" id="IPR036873">
    <property type="entry name" value="Rhodanese-like_dom_sf"/>
</dbReference>
<dbReference type="InterPro" id="IPR050229">
    <property type="entry name" value="GlpE_sulfurtransferase"/>
</dbReference>
<comment type="caution">
    <text evidence="3">The sequence shown here is derived from an EMBL/GenBank/DDBJ whole genome shotgun (WGS) entry which is preliminary data.</text>
</comment>
<gene>
    <name evidence="3" type="ORF">BGO89_11450</name>
</gene>
<keyword evidence="1" id="KW-0732">Signal</keyword>
<name>A0A1M3KXH3_9BACT</name>
<dbReference type="PANTHER" id="PTHR43031">
    <property type="entry name" value="FAD-DEPENDENT OXIDOREDUCTASE"/>
    <property type="match status" value="1"/>
</dbReference>